<accession>A0ABP0J499</accession>
<dbReference type="Gene3D" id="1.10.510.10">
    <property type="entry name" value="Transferase(Phosphotransferase) domain 1"/>
    <property type="match status" value="1"/>
</dbReference>
<dbReference type="InterPro" id="IPR008271">
    <property type="entry name" value="Ser/Thr_kinase_AS"/>
</dbReference>
<dbReference type="EMBL" id="CAXAMN010004446">
    <property type="protein sequence ID" value="CAK9009169.1"/>
    <property type="molecule type" value="Genomic_DNA"/>
</dbReference>
<evidence type="ECO:0000256" key="2">
    <source>
        <dbReference type="ARBA" id="ARBA00022840"/>
    </source>
</evidence>
<organism evidence="6 7">
    <name type="scientific">Durusdinium trenchii</name>
    <dbReference type="NCBI Taxonomy" id="1381693"/>
    <lineage>
        <taxon>Eukaryota</taxon>
        <taxon>Sar</taxon>
        <taxon>Alveolata</taxon>
        <taxon>Dinophyceae</taxon>
        <taxon>Suessiales</taxon>
        <taxon>Symbiodiniaceae</taxon>
        <taxon>Durusdinium</taxon>
    </lineage>
</organism>
<evidence type="ECO:0000256" key="3">
    <source>
        <dbReference type="PROSITE-ProRule" id="PRU10141"/>
    </source>
</evidence>
<dbReference type="SUPFAM" id="SSF56112">
    <property type="entry name" value="Protein kinase-like (PK-like)"/>
    <property type="match status" value="1"/>
</dbReference>
<feature type="domain" description="Protein kinase" evidence="5">
    <location>
        <begin position="56"/>
        <end position="437"/>
    </location>
</feature>
<evidence type="ECO:0000256" key="4">
    <source>
        <dbReference type="SAM" id="MobiDB-lite"/>
    </source>
</evidence>
<dbReference type="InterPro" id="IPR011009">
    <property type="entry name" value="Kinase-like_dom_sf"/>
</dbReference>
<feature type="compositionally biased region" description="Low complexity" evidence="4">
    <location>
        <begin position="461"/>
        <end position="470"/>
    </location>
</feature>
<evidence type="ECO:0000259" key="5">
    <source>
        <dbReference type="PROSITE" id="PS50011"/>
    </source>
</evidence>
<dbReference type="Pfam" id="PF00069">
    <property type="entry name" value="Pkinase"/>
    <property type="match status" value="1"/>
</dbReference>
<evidence type="ECO:0000313" key="7">
    <source>
        <dbReference type="Proteomes" id="UP001642484"/>
    </source>
</evidence>
<dbReference type="SMART" id="SM00220">
    <property type="entry name" value="S_TKc"/>
    <property type="match status" value="1"/>
</dbReference>
<name>A0ABP0J499_9DINO</name>
<keyword evidence="2 3" id="KW-0067">ATP-binding</keyword>
<feature type="region of interest" description="Disordered" evidence="4">
    <location>
        <begin position="456"/>
        <end position="505"/>
    </location>
</feature>
<feature type="binding site" evidence="3">
    <location>
        <position position="85"/>
    </location>
    <ligand>
        <name>ATP</name>
        <dbReference type="ChEBI" id="CHEBI:30616"/>
    </ligand>
</feature>
<dbReference type="InterPro" id="IPR017441">
    <property type="entry name" value="Protein_kinase_ATP_BS"/>
</dbReference>
<dbReference type="PROSITE" id="PS00107">
    <property type="entry name" value="PROTEIN_KINASE_ATP"/>
    <property type="match status" value="1"/>
</dbReference>
<sequence>MCAVSHFTQNCCHNDIMKAESEVCLDHFTPSSNSSVSKKAMSKDLSQEVLQQRFKISRDQVLGEGSFAVVYRGLDTEALKNVAVKVYKDVDEETLASYKKSINVLLAIQNGTKIVDDENPKSEVVSEVGDAEEGALEAAQDNEWAERSTDWAEFATRSFDPRMVELPTAVRRRSSRGELMRKIDFSSCFVSVISYSKDSNGKPGLDIESESLFIVFELGMESLEDRLIRYGDKGRQLTADEHRSLQWALVSIVFGLHTMGYVHLDIKPANIVCFELEHKKEQWKLIDLDGALCTGTEVRLSEVVATLQYLSPELASTFLGMQASRDRFGRPRRGDDDDAPVKLSRLMDIWSVGMCAMEAIFFIPILKPWYDEWLEETGSEDKFLRWLADTKEQIITGDMRDALQEIDTDMCNLLEGMLEKDPEKRFSIIECINHYFFQKIRHTHLEDLAGILEASDFGEDSSPGGKSAKSPKARSETLPTELQRPISEIEAKEQQRRASRACEIM</sequence>
<proteinExistence type="predicted"/>
<reference evidence="6 7" key="1">
    <citation type="submission" date="2024-02" db="EMBL/GenBank/DDBJ databases">
        <authorList>
            <person name="Chen Y."/>
            <person name="Shah S."/>
            <person name="Dougan E. K."/>
            <person name="Thang M."/>
            <person name="Chan C."/>
        </authorList>
    </citation>
    <scope>NUCLEOTIDE SEQUENCE [LARGE SCALE GENOMIC DNA]</scope>
</reference>
<dbReference type="PROSITE" id="PS50011">
    <property type="entry name" value="PROTEIN_KINASE_DOM"/>
    <property type="match status" value="1"/>
</dbReference>
<evidence type="ECO:0000256" key="1">
    <source>
        <dbReference type="ARBA" id="ARBA00022741"/>
    </source>
</evidence>
<dbReference type="PANTHER" id="PTHR44167:SF30">
    <property type="entry name" value="PHOSPHORYLASE KINASE"/>
    <property type="match status" value="1"/>
</dbReference>
<keyword evidence="1 3" id="KW-0547">Nucleotide-binding</keyword>
<evidence type="ECO:0000313" key="6">
    <source>
        <dbReference type="EMBL" id="CAK9009169.1"/>
    </source>
</evidence>
<feature type="compositionally biased region" description="Basic and acidic residues" evidence="4">
    <location>
        <begin position="487"/>
        <end position="496"/>
    </location>
</feature>
<dbReference type="Proteomes" id="UP001642484">
    <property type="component" value="Unassembled WGS sequence"/>
</dbReference>
<dbReference type="InterPro" id="IPR000719">
    <property type="entry name" value="Prot_kinase_dom"/>
</dbReference>
<dbReference type="Gene3D" id="3.30.200.20">
    <property type="entry name" value="Phosphorylase Kinase, domain 1"/>
    <property type="match status" value="1"/>
</dbReference>
<dbReference type="PANTHER" id="PTHR44167">
    <property type="entry name" value="OVARIAN-SPECIFIC SERINE/THREONINE-PROTEIN KINASE LOK-RELATED"/>
    <property type="match status" value="1"/>
</dbReference>
<protein>
    <recommendedName>
        <fullName evidence="5">Protein kinase domain-containing protein</fullName>
    </recommendedName>
</protein>
<comment type="caution">
    <text evidence="6">The sequence shown here is derived from an EMBL/GenBank/DDBJ whole genome shotgun (WGS) entry which is preliminary data.</text>
</comment>
<gene>
    <name evidence="6" type="ORF">CCMP2556_LOCUS9532</name>
</gene>
<dbReference type="PROSITE" id="PS00108">
    <property type="entry name" value="PROTEIN_KINASE_ST"/>
    <property type="match status" value="1"/>
</dbReference>
<keyword evidence="7" id="KW-1185">Reference proteome</keyword>